<evidence type="ECO:0000313" key="1">
    <source>
        <dbReference type="EMBL" id="KAG1802803.1"/>
    </source>
</evidence>
<accession>A0A9P7DTT6</accession>
<reference evidence="1" key="1">
    <citation type="journal article" date="2020" name="New Phytol.">
        <title>Comparative genomics reveals dynamic genome evolution in host specialist ectomycorrhizal fungi.</title>
        <authorList>
            <person name="Lofgren L.A."/>
            <person name="Nguyen N.H."/>
            <person name="Vilgalys R."/>
            <person name="Ruytinx J."/>
            <person name="Liao H.L."/>
            <person name="Branco S."/>
            <person name="Kuo A."/>
            <person name="LaButti K."/>
            <person name="Lipzen A."/>
            <person name="Andreopoulos W."/>
            <person name="Pangilinan J."/>
            <person name="Riley R."/>
            <person name="Hundley H."/>
            <person name="Na H."/>
            <person name="Barry K."/>
            <person name="Grigoriev I.V."/>
            <person name="Stajich J.E."/>
            <person name="Kennedy P.G."/>
        </authorList>
    </citation>
    <scope>NUCLEOTIDE SEQUENCE</scope>
    <source>
        <strain evidence="1">S12</strain>
    </source>
</reference>
<protein>
    <submittedName>
        <fullName evidence="1">Uncharacterized protein</fullName>
    </submittedName>
</protein>
<dbReference type="GeneID" id="64593408"/>
<name>A0A9P7DTT6_9AGAM</name>
<proteinExistence type="predicted"/>
<sequence length="267" mass="29160">MSTPVDTSLTGLKAITAQIMAIVTGARQLPPGSSHYSLTSQVSELVSRTVREYGNGPYIPGLVLLCSKELLRVRGMTPQVWPNWHSIGYDDPRLLKHAWYSKIVAWEALGDHTFDLPVAPGPSVGSIPVDLPSPPIVAGNVAGSSSKATSESREKGKGKAVVANPLFQYEAQLSRATRNMCAHFLCFTMYMHTRFPALERPIAPAIQTHPSTVHQVLYSYPKDQSYTLPRAHPTYAPHSRTLYALARFCTRPVDMVTRFGTALGSAA</sequence>
<dbReference type="EMBL" id="JABBWE010000005">
    <property type="protein sequence ID" value="KAG1802803.1"/>
    <property type="molecule type" value="Genomic_DNA"/>
</dbReference>
<keyword evidence="2" id="KW-1185">Reference proteome</keyword>
<dbReference type="RefSeq" id="XP_041165700.1">
    <property type="nucleotide sequence ID" value="XM_041299644.1"/>
</dbReference>
<dbReference type="Proteomes" id="UP000719766">
    <property type="component" value="Unassembled WGS sequence"/>
</dbReference>
<gene>
    <name evidence="1" type="ORF">HD556DRAFT_1304069</name>
</gene>
<dbReference type="AlphaFoldDB" id="A0A9P7DTT6"/>
<organism evidence="1 2">
    <name type="scientific">Suillus plorans</name>
    <dbReference type="NCBI Taxonomy" id="116603"/>
    <lineage>
        <taxon>Eukaryota</taxon>
        <taxon>Fungi</taxon>
        <taxon>Dikarya</taxon>
        <taxon>Basidiomycota</taxon>
        <taxon>Agaricomycotina</taxon>
        <taxon>Agaricomycetes</taxon>
        <taxon>Agaricomycetidae</taxon>
        <taxon>Boletales</taxon>
        <taxon>Suillineae</taxon>
        <taxon>Suillaceae</taxon>
        <taxon>Suillus</taxon>
    </lineage>
</organism>
<comment type="caution">
    <text evidence="1">The sequence shown here is derived from an EMBL/GenBank/DDBJ whole genome shotgun (WGS) entry which is preliminary data.</text>
</comment>
<evidence type="ECO:0000313" key="2">
    <source>
        <dbReference type="Proteomes" id="UP000719766"/>
    </source>
</evidence>
<dbReference type="OrthoDB" id="2690142at2759"/>